<dbReference type="AlphaFoldDB" id="A0A2G2YLE4"/>
<dbReference type="Proteomes" id="UP000222542">
    <property type="component" value="Unassembled WGS sequence"/>
</dbReference>
<evidence type="ECO:0000256" key="2">
    <source>
        <dbReference type="ARBA" id="ARBA00022801"/>
    </source>
</evidence>
<dbReference type="PANTHER" id="PTHR45619">
    <property type="entry name" value="SERINE/THREONINE-PROTEIN PHOSPHATASE PP2A-RELATED"/>
    <property type="match status" value="1"/>
</dbReference>
<keyword evidence="5" id="KW-1185">Reference proteome</keyword>
<proteinExistence type="predicted"/>
<gene>
    <name evidence="4" type="ORF">T459_25672</name>
</gene>
<accession>A0A2G2YLE4</accession>
<evidence type="ECO:0000256" key="3">
    <source>
        <dbReference type="ARBA" id="ARBA00023211"/>
    </source>
</evidence>
<dbReference type="STRING" id="4072.A0A2G2YLE4"/>
<dbReference type="GO" id="GO:0046872">
    <property type="term" value="F:metal ion binding"/>
    <property type="evidence" value="ECO:0007669"/>
    <property type="project" value="UniProtKB-KW"/>
</dbReference>
<dbReference type="Gramene" id="PHT70568">
    <property type="protein sequence ID" value="PHT70568"/>
    <property type="gene ID" value="T459_25672"/>
</dbReference>
<dbReference type="InterPro" id="IPR029052">
    <property type="entry name" value="Metallo-depent_PP-like"/>
</dbReference>
<dbReference type="PRINTS" id="PR00114">
    <property type="entry name" value="STPHPHTASE"/>
</dbReference>
<keyword evidence="2" id="KW-0378">Hydrolase</keyword>
<dbReference type="Gene3D" id="3.60.21.10">
    <property type="match status" value="1"/>
</dbReference>
<dbReference type="SUPFAM" id="SSF56300">
    <property type="entry name" value="Metallo-dependent phosphatases"/>
    <property type="match status" value="1"/>
</dbReference>
<evidence type="ECO:0000313" key="5">
    <source>
        <dbReference type="Proteomes" id="UP000222542"/>
    </source>
</evidence>
<name>A0A2G2YLE4_CAPAN</name>
<dbReference type="GO" id="GO:0004722">
    <property type="term" value="F:protein serine/threonine phosphatase activity"/>
    <property type="evidence" value="ECO:0007669"/>
    <property type="project" value="InterPro"/>
</dbReference>
<keyword evidence="1" id="KW-0479">Metal-binding</keyword>
<evidence type="ECO:0008006" key="6">
    <source>
        <dbReference type="Google" id="ProtNLM"/>
    </source>
</evidence>
<reference evidence="4 5" key="2">
    <citation type="journal article" date="2017" name="Genome Biol.">
        <title>New reference genome sequences of hot pepper reveal the massive evolution of plant disease-resistance genes by retroduplication.</title>
        <authorList>
            <person name="Kim S."/>
            <person name="Park J."/>
            <person name="Yeom S.I."/>
            <person name="Kim Y.M."/>
            <person name="Seo E."/>
            <person name="Kim K.T."/>
            <person name="Kim M.S."/>
            <person name="Lee J.M."/>
            <person name="Cheong K."/>
            <person name="Shin H.S."/>
            <person name="Kim S.B."/>
            <person name="Han K."/>
            <person name="Lee J."/>
            <person name="Park M."/>
            <person name="Lee H.A."/>
            <person name="Lee H.Y."/>
            <person name="Lee Y."/>
            <person name="Oh S."/>
            <person name="Lee J.H."/>
            <person name="Choi E."/>
            <person name="Choi E."/>
            <person name="Lee S.E."/>
            <person name="Jeon J."/>
            <person name="Kim H."/>
            <person name="Choi G."/>
            <person name="Song H."/>
            <person name="Lee J."/>
            <person name="Lee S.C."/>
            <person name="Kwon J.K."/>
            <person name="Lee H.Y."/>
            <person name="Koo N."/>
            <person name="Hong Y."/>
            <person name="Kim R.W."/>
            <person name="Kang W.H."/>
            <person name="Huh J.H."/>
            <person name="Kang B.C."/>
            <person name="Yang T.J."/>
            <person name="Lee Y.H."/>
            <person name="Bennetzen J.L."/>
            <person name="Choi D."/>
        </authorList>
    </citation>
    <scope>NUCLEOTIDE SEQUENCE [LARGE SCALE GENOMIC DNA]</scope>
    <source>
        <strain evidence="5">cv. CM334</strain>
    </source>
</reference>
<comment type="caution">
    <text evidence="4">The sequence shown here is derived from an EMBL/GenBank/DDBJ whole genome shotgun (WGS) entry which is preliminary data.</text>
</comment>
<evidence type="ECO:0000256" key="1">
    <source>
        <dbReference type="ARBA" id="ARBA00022723"/>
    </source>
</evidence>
<sequence>MDESNVQPVKSPVTMTICGDIHDQFHNLVELFRIGGKCSDTNYLFMEDYVACGYYFVETVSPLEGGLARKLPDTEARESKAIVLYIGRILHGFYKNEMEEHTSHEKKSASLQPEDPLDDHVSYAKFRATFTTLTQSVAA</sequence>
<keyword evidence="3" id="KW-0464">Manganese</keyword>
<dbReference type="InterPro" id="IPR006186">
    <property type="entry name" value="Ser/Thr-sp_prot-phosphatase"/>
</dbReference>
<evidence type="ECO:0000313" key="4">
    <source>
        <dbReference type="EMBL" id="PHT70568.1"/>
    </source>
</evidence>
<organism evidence="4 5">
    <name type="scientific">Capsicum annuum</name>
    <name type="common">Capsicum pepper</name>
    <dbReference type="NCBI Taxonomy" id="4072"/>
    <lineage>
        <taxon>Eukaryota</taxon>
        <taxon>Viridiplantae</taxon>
        <taxon>Streptophyta</taxon>
        <taxon>Embryophyta</taxon>
        <taxon>Tracheophyta</taxon>
        <taxon>Spermatophyta</taxon>
        <taxon>Magnoliopsida</taxon>
        <taxon>eudicotyledons</taxon>
        <taxon>Gunneridae</taxon>
        <taxon>Pentapetalae</taxon>
        <taxon>asterids</taxon>
        <taxon>lamiids</taxon>
        <taxon>Solanales</taxon>
        <taxon>Solanaceae</taxon>
        <taxon>Solanoideae</taxon>
        <taxon>Capsiceae</taxon>
        <taxon>Capsicum</taxon>
    </lineage>
</organism>
<dbReference type="InterPro" id="IPR047129">
    <property type="entry name" value="PPA2-like"/>
</dbReference>
<reference evidence="4 5" key="1">
    <citation type="journal article" date="2014" name="Nat. Genet.">
        <title>Genome sequence of the hot pepper provides insights into the evolution of pungency in Capsicum species.</title>
        <authorList>
            <person name="Kim S."/>
            <person name="Park M."/>
            <person name="Yeom S.I."/>
            <person name="Kim Y.M."/>
            <person name="Lee J.M."/>
            <person name="Lee H.A."/>
            <person name="Seo E."/>
            <person name="Choi J."/>
            <person name="Cheong K."/>
            <person name="Kim K.T."/>
            <person name="Jung K."/>
            <person name="Lee G.W."/>
            <person name="Oh S.K."/>
            <person name="Bae C."/>
            <person name="Kim S.B."/>
            <person name="Lee H.Y."/>
            <person name="Kim S.Y."/>
            <person name="Kim M.S."/>
            <person name="Kang B.C."/>
            <person name="Jo Y.D."/>
            <person name="Yang H.B."/>
            <person name="Jeong H.J."/>
            <person name="Kang W.H."/>
            <person name="Kwon J.K."/>
            <person name="Shin C."/>
            <person name="Lim J.Y."/>
            <person name="Park J.H."/>
            <person name="Huh J.H."/>
            <person name="Kim J.S."/>
            <person name="Kim B.D."/>
            <person name="Cohen O."/>
            <person name="Paran I."/>
            <person name="Suh M.C."/>
            <person name="Lee S.B."/>
            <person name="Kim Y.K."/>
            <person name="Shin Y."/>
            <person name="Noh S.J."/>
            <person name="Park J."/>
            <person name="Seo Y.S."/>
            <person name="Kwon S.Y."/>
            <person name="Kim H.A."/>
            <person name="Park J.M."/>
            <person name="Kim H.J."/>
            <person name="Choi S.B."/>
            <person name="Bosland P.W."/>
            <person name="Reeves G."/>
            <person name="Jo S.H."/>
            <person name="Lee B.W."/>
            <person name="Cho H.T."/>
            <person name="Choi H.S."/>
            <person name="Lee M.S."/>
            <person name="Yu Y."/>
            <person name="Do Choi Y."/>
            <person name="Park B.S."/>
            <person name="van Deynze A."/>
            <person name="Ashrafi H."/>
            <person name="Hill T."/>
            <person name="Kim W.T."/>
            <person name="Pai H.S."/>
            <person name="Ahn H.K."/>
            <person name="Yeam I."/>
            <person name="Giovannoni J.J."/>
            <person name="Rose J.K."/>
            <person name="Sorensen I."/>
            <person name="Lee S.J."/>
            <person name="Kim R.W."/>
            <person name="Choi I.Y."/>
            <person name="Choi B.S."/>
            <person name="Lim J.S."/>
            <person name="Lee Y.H."/>
            <person name="Choi D."/>
        </authorList>
    </citation>
    <scope>NUCLEOTIDE SEQUENCE [LARGE SCALE GENOMIC DNA]</scope>
    <source>
        <strain evidence="5">cv. CM334</strain>
    </source>
</reference>
<dbReference type="EMBL" id="AYRZ02000010">
    <property type="protein sequence ID" value="PHT70568.1"/>
    <property type="molecule type" value="Genomic_DNA"/>
</dbReference>
<protein>
    <recommendedName>
        <fullName evidence="6">Calcineurin-like phosphoesterase domain-containing protein</fullName>
    </recommendedName>
</protein>